<evidence type="ECO:0000256" key="1">
    <source>
        <dbReference type="ARBA" id="ARBA00022490"/>
    </source>
</evidence>
<dbReference type="AlphaFoldDB" id="A0A850Q3V8"/>
<dbReference type="UniPathway" id="UPA00125"/>
<dbReference type="EMBL" id="JABCJE010000006">
    <property type="protein sequence ID" value="NVO24357.1"/>
    <property type="molecule type" value="Genomic_DNA"/>
</dbReference>
<accession>A0A850Q3V8</accession>
<dbReference type="PANTHER" id="PTHR34389">
    <property type="entry name" value="L-RHAMNOSE MUTAROTASE"/>
    <property type="match status" value="1"/>
</dbReference>
<gene>
    <name evidence="5 7" type="primary">rhaM</name>
    <name evidence="7" type="ORF">HJ536_13400</name>
</gene>
<protein>
    <recommendedName>
        <fullName evidence="5 6">L-rhamnose mutarotase</fullName>
        <ecNumber evidence="5 6">5.1.3.32</ecNumber>
    </recommendedName>
    <alternativeName>
        <fullName evidence="5">Rhamnose 1-epimerase</fullName>
    </alternativeName>
    <alternativeName>
        <fullName evidence="5">Type-3 mutarotase</fullName>
    </alternativeName>
</protein>
<dbReference type="PANTHER" id="PTHR34389:SF2">
    <property type="entry name" value="L-RHAMNOSE MUTAROTASE"/>
    <property type="match status" value="1"/>
</dbReference>
<dbReference type="InterPro" id="IPR011008">
    <property type="entry name" value="Dimeric_a/b-barrel"/>
</dbReference>
<proteinExistence type="inferred from homology"/>
<dbReference type="Gene3D" id="3.30.70.100">
    <property type="match status" value="1"/>
</dbReference>
<comment type="caution">
    <text evidence="7">The sequence shown here is derived from an EMBL/GenBank/DDBJ whole genome shotgun (WGS) entry which is preliminary data.</text>
</comment>
<dbReference type="InterPro" id="IPR013448">
    <property type="entry name" value="L-rhamnose_mutarotase"/>
</dbReference>
<comment type="function">
    <text evidence="5">Involved in the anomeric conversion of L-rhamnose.</text>
</comment>
<evidence type="ECO:0000256" key="3">
    <source>
        <dbReference type="ARBA" id="ARBA00023277"/>
    </source>
</evidence>
<dbReference type="Proteomes" id="UP000592216">
    <property type="component" value="Unassembled WGS sequence"/>
</dbReference>
<dbReference type="GO" id="GO:0019301">
    <property type="term" value="P:rhamnose catabolic process"/>
    <property type="evidence" value="ECO:0007669"/>
    <property type="project" value="UniProtKB-UniRule"/>
</dbReference>
<comment type="subunit">
    <text evidence="5">Homodimer.</text>
</comment>
<evidence type="ECO:0000256" key="2">
    <source>
        <dbReference type="ARBA" id="ARBA00023235"/>
    </source>
</evidence>
<organism evidence="7 8">
    <name type="scientific">Donghicola mangrovi</name>
    <dbReference type="NCBI Taxonomy" id="2729614"/>
    <lineage>
        <taxon>Bacteria</taxon>
        <taxon>Pseudomonadati</taxon>
        <taxon>Pseudomonadota</taxon>
        <taxon>Alphaproteobacteria</taxon>
        <taxon>Rhodobacterales</taxon>
        <taxon>Roseobacteraceae</taxon>
        <taxon>Donghicola</taxon>
    </lineage>
</organism>
<dbReference type="HAMAP" id="MF_01663">
    <property type="entry name" value="L_rham_rotase"/>
    <property type="match status" value="1"/>
</dbReference>
<feature type="active site" description="Proton donor" evidence="5">
    <location>
        <position position="22"/>
    </location>
</feature>
<keyword evidence="3 5" id="KW-0119">Carbohydrate metabolism</keyword>
<comment type="pathway">
    <text evidence="5">Carbohydrate metabolism; L-rhamnose metabolism.</text>
</comment>
<name>A0A850Q3V8_9RHOB</name>
<dbReference type="GO" id="GO:0062192">
    <property type="term" value="F:L-rhamnose mutarotase activity"/>
    <property type="evidence" value="ECO:0007669"/>
    <property type="project" value="UniProtKB-UniRule"/>
</dbReference>
<dbReference type="InterPro" id="IPR008000">
    <property type="entry name" value="Rham/fucose_mutarotase"/>
</dbReference>
<reference evidence="7 8" key="1">
    <citation type="submission" date="2020-04" db="EMBL/GenBank/DDBJ databases">
        <title>Donghicola sp., a member of the Rhodobacteraceae family isolated from mangrove forest in Thailand.</title>
        <authorList>
            <person name="Charoenyingcharoen P."/>
            <person name="Yukphan P."/>
        </authorList>
    </citation>
    <scope>NUCLEOTIDE SEQUENCE [LARGE SCALE GENOMIC DNA]</scope>
    <source>
        <strain evidence="7 8">B5-SW-15</strain>
    </source>
</reference>
<evidence type="ECO:0000313" key="8">
    <source>
        <dbReference type="Proteomes" id="UP000592216"/>
    </source>
</evidence>
<evidence type="ECO:0000313" key="7">
    <source>
        <dbReference type="EMBL" id="NVO24357.1"/>
    </source>
</evidence>
<evidence type="ECO:0000256" key="6">
    <source>
        <dbReference type="NCBIfam" id="TIGR02625"/>
    </source>
</evidence>
<comment type="similarity">
    <text evidence="5">Belongs to the rhamnose mutarotase family.</text>
</comment>
<sequence length="104" mass="12328">MEKYAFRMTLNEGQLDEYRRRHDEIWPELVTLLKDAGVADYSIHYDAETRVLFGVLWRREDHGMADLPSHPVMQKWWAHMADIMETHPDNEPVAIPLETVFHLP</sequence>
<dbReference type="EC" id="5.1.3.32" evidence="5 6"/>
<comment type="subcellular location">
    <subcellularLocation>
        <location evidence="5">Cytoplasm</location>
    </subcellularLocation>
</comment>
<dbReference type="GO" id="GO:0005737">
    <property type="term" value="C:cytoplasm"/>
    <property type="evidence" value="ECO:0007669"/>
    <property type="project" value="UniProtKB-SubCell"/>
</dbReference>
<keyword evidence="4 5" id="KW-0684">Rhamnose metabolism</keyword>
<dbReference type="Pfam" id="PF05336">
    <property type="entry name" value="rhaM"/>
    <property type="match status" value="1"/>
</dbReference>
<feature type="binding site" evidence="5">
    <location>
        <begin position="76"/>
        <end position="77"/>
    </location>
    <ligand>
        <name>substrate</name>
    </ligand>
</feature>
<keyword evidence="2 5" id="KW-0413">Isomerase</keyword>
<feature type="binding site" evidence="5">
    <location>
        <position position="41"/>
    </location>
    <ligand>
        <name>substrate</name>
    </ligand>
</feature>
<evidence type="ECO:0000256" key="5">
    <source>
        <dbReference type="HAMAP-Rule" id="MF_01663"/>
    </source>
</evidence>
<comment type="catalytic activity">
    <reaction evidence="5">
        <text>alpha-L-rhamnose = beta-L-rhamnose</text>
        <dbReference type="Rhea" id="RHEA:25584"/>
        <dbReference type="ChEBI" id="CHEBI:27586"/>
        <dbReference type="ChEBI" id="CHEBI:27907"/>
        <dbReference type="EC" id="5.1.3.32"/>
    </reaction>
</comment>
<dbReference type="NCBIfam" id="TIGR02625">
    <property type="entry name" value="YiiL_rotase"/>
    <property type="match status" value="1"/>
</dbReference>
<feature type="binding site" evidence="5">
    <location>
        <position position="18"/>
    </location>
    <ligand>
        <name>substrate</name>
    </ligand>
</feature>
<dbReference type="SUPFAM" id="SSF54909">
    <property type="entry name" value="Dimeric alpha+beta barrel"/>
    <property type="match status" value="1"/>
</dbReference>
<dbReference type="RefSeq" id="WP_177158097.1">
    <property type="nucleotide sequence ID" value="NZ_JABCJE010000006.1"/>
</dbReference>
<keyword evidence="1 5" id="KW-0963">Cytoplasm</keyword>
<evidence type="ECO:0000256" key="4">
    <source>
        <dbReference type="ARBA" id="ARBA00023308"/>
    </source>
</evidence>